<proteinExistence type="predicted"/>
<keyword evidence="2" id="KW-1185">Reference proteome</keyword>
<name>A0ABV7A1U2_9BACI</name>
<accession>A0ABV7A1U2</accession>
<comment type="caution">
    <text evidence="1">The sequence shown here is derived from an EMBL/GenBank/DDBJ whole genome shotgun (WGS) entry which is preliminary data.</text>
</comment>
<protein>
    <submittedName>
        <fullName evidence="1">Spore coat associated protein CotJA</fullName>
    </submittedName>
</protein>
<reference evidence="2" key="1">
    <citation type="journal article" date="2019" name="Int. J. Syst. Evol. Microbiol.">
        <title>The Global Catalogue of Microorganisms (GCM) 10K type strain sequencing project: providing services to taxonomists for standard genome sequencing and annotation.</title>
        <authorList>
            <consortium name="The Broad Institute Genomics Platform"/>
            <consortium name="The Broad Institute Genome Sequencing Center for Infectious Disease"/>
            <person name="Wu L."/>
            <person name="Ma J."/>
        </authorList>
    </citation>
    <scope>NUCLEOTIDE SEQUENCE [LARGE SCALE GENOMIC DNA]</scope>
    <source>
        <strain evidence="2">KCTC 13193</strain>
    </source>
</reference>
<evidence type="ECO:0000313" key="1">
    <source>
        <dbReference type="EMBL" id="MFC2946864.1"/>
    </source>
</evidence>
<dbReference type="Pfam" id="PF11007">
    <property type="entry name" value="CotJA"/>
    <property type="match status" value="1"/>
</dbReference>
<dbReference type="RefSeq" id="WP_390301334.1">
    <property type="nucleotide sequence ID" value="NZ_JBHRRZ010000001.1"/>
</dbReference>
<organism evidence="1 2">
    <name type="scientific">Virgibacillus sediminis</name>
    <dbReference type="NCBI Taxonomy" id="202260"/>
    <lineage>
        <taxon>Bacteria</taxon>
        <taxon>Bacillati</taxon>
        <taxon>Bacillota</taxon>
        <taxon>Bacilli</taxon>
        <taxon>Bacillales</taxon>
        <taxon>Bacillaceae</taxon>
        <taxon>Virgibacillus</taxon>
    </lineage>
</organism>
<dbReference type="Proteomes" id="UP001595387">
    <property type="component" value="Unassembled WGS sequence"/>
</dbReference>
<evidence type="ECO:0000313" key="2">
    <source>
        <dbReference type="Proteomes" id="UP001595387"/>
    </source>
</evidence>
<dbReference type="InterPro" id="IPR020256">
    <property type="entry name" value="Spore_coat_CotJA"/>
</dbReference>
<sequence length="77" mass="9125">MFTQFKYWEPYVSPFDPCKPMRVKSYSTPPQLYMGFQPQGLEQYKTAKEALYCGTLWPQLFSPYPDPNPHLRGEKNE</sequence>
<gene>
    <name evidence="1" type="ORF">ACFODW_00595</name>
</gene>
<dbReference type="EMBL" id="JBHRRZ010000001">
    <property type="protein sequence ID" value="MFC2946864.1"/>
    <property type="molecule type" value="Genomic_DNA"/>
</dbReference>